<feature type="domain" description="SnoaL-like" evidence="2">
    <location>
        <begin position="17"/>
        <end position="138"/>
    </location>
</feature>
<proteinExistence type="predicted"/>
<dbReference type="EMBL" id="SMLA01000085">
    <property type="protein sequence ID" value="TDD80934.1"/>
    <property type="molecule type" value="Genomic_DNA"/>
</dbReference>
<dbReference type="Pfam" id="PF13577">
    <property type="entry name" value="SnoaL_4"/>
    <property type="match status" value="1"/>
</dbReference>
<name>A0A4R5BB12_9PSEU</name>
<sequence length="185" mass="21086">MGREEAWMSAGIEERLRRVEDELELHRLVARYAVAVDDRDAATLSELYASDAEFDGRDRIVRGRNAVVNYLCEQTASYGPSIHVPQSLLITWFDDGHASGLATGAAELSLLGKRLLCAFRYYDDYVREDAQWRFRRRDIQFIYAAPTEELAEIYAGELRKRWPGAEPAPADIPETLSTWRDSKGL</sequence>
<dbReference type="InterPro" id="IPR037401">
    <property type="entry name" value="SnoaL-like"/>
</dbReference>
<reference evidence="3 4" key="1">
    <citation type="submission" date="2019-03" db="EMBL/GenBank/DDBJ databases">
        <title>Draft genome sequences of novel Actinobacteria.</title>
        <authorList>
            <person name="Sahin N."/>
            <person name="Ay H."/>
            <person name="Saygin H."/>
        </authorList>
    </citation>
    <scope>NUCLEOTIDE SEQUENCE [LARGE SCALE GENOMIC DNA]</scope>
    <source>
        <strain evidence="3 4">5K548</strain>
    </source>
</reference>
<dbReference type="Proteomes" id="UP000294723">
    <property type="component" value="Unassembled WGS sequence"/>
</dbReference>
<protein>
    <submittedName>
        <fullName evidence="3">Nuclear transport factor 2 family protein</fullName>
    </submittedName>
</protein>
<dbReference type="AlphaFoldDB" id="A0A4R5BB12"/>
<organism evidence="3 4">
    <name type="scientific">Saccharopolyspora karakumensis</name>
    <dbReference type="NCBI Taxonomy" id="2530386"/>
    <lineage>
        <taxon>Bacteria</taxon>
        <taxon>Bacillati</taxon>
        <taxon>Actinomycetota</taxon>
        <taxon>Actinomycetes</taxon>
        <taxon>Pseudonocardiales</taxon>
        <taxon>Pseudonocardiaceae</taxon>
        <taxon>Saccharopolyspora</taxon>
    </lineage>
</organism>
<evidence type="ECO:0000259" key="2">
    <source>
        <dbReference type="Pfam" id="PF13577"/>
    </source>
</evidence>
<dbReference type="SUPFAM" id="SSF54427">
    <property type="entry name" value="NTF2-like"/>
    <property type="match status" value="1"/>
</dbReference>
<feature type="region of interest" description="Disordered" evidence="1">
    <location>
        <begin position="165"/>
        <end position="185"/>
    </location>
</feature>
<comment type="caution">
    <text evidence="3">The sequence shown here is derived from an EMBL/GenBank/DDBJ whole genome shotgun (WGS) entry which is preliminary data.</text>
</comment>
<gene>
    <name evidence="3" type="ORF">E1202_29750</name>
</gene>
<evidence type="ECO:0000256" key="1">
    <source>
        <dbReference type="SAM" id="MobiDB-lite"/>
    </source>
</evidence>
<dbReference type="Gene3D" id="3.10.450.50">
    <property type="match status" value="1"/>
</dbReference>
<keyword evidence="4" id="KW-1185">Reference proteome</keyword>
<evidence type="ECO:0000313" key="4">
    <source>
        <dbReference type="Proteomes" id="UP000294723"/>
    </source>
</evidence>
<accession>A0A4R5BB12</accession>
<evidence type="ECO:0000313" key="3">
    <source>
        <dbReference type="EMBL" id="TDD80934.1"/>
    </source>
</evidence>
<dbReference type="InterPro" id="IPR032710">
    <property type="entry name" value="NTF2-like_dom_sf"/>
</dbReference>